<dbReference type="SUPFAM" id="SSF48317">
    <property type="entry name" value="Acid phosphatase/Vanadium-dependent haloperoxidase"/>
    <property type="match status" value="1"/>
</dbReference>
<feature type="domain" description="Phosphatidic acid phosphatase type 2/haloperoxidase" evidence="2">
    <location>
        <begin position="125"/>
        <end position="227"/>
    </location>
</feature>
<dbReference type="InterPro" id="IPR036938">
    <property type="entry name" value="PAP2/HPO_sf"/>
</dbReference>
<feature type="chain" id="PRO_5022139139" evidence="1">
    <location>
        <begin position="20"/>
        <end position="266"/>
    </location>
</feature>
<comment type="caution">
    <text evidence="3">The sequence shown here is derived from an EMBL/GenBank/DDBJ whole genome shotgun (WGS) entry which is preliminary data.</text>
</comment>
<proteinExistence type="predicted"/>
<dbReference type="EMBL" id="VLLI01000003">
    <property type="protein sequence ID" value="TWJ02581.1"/>
    <property type="molecule type" value="Genomic_DNA"/>
</dbReference>
<feature type="signal peptide" evidence="1">
    <location>
        <begin position="1"/>
        <end position="19"/>
    </location>
</feature>
<name>A0A562UBG4_9SPHI</name>
<dbReference type="SMART" id="SM00014">
    <property type="entry name" value="acidPPc"/>
    <property type="match status" value="1"/>
</dbReference>
<dbReference type="AlphaFoldDB" id="A0A562UBG4"/>
<keyword evidence="1" id="KW-0732">Signal</keyword>
<protein>
    <submittedName>
        <fullName evidence="3">PAP2 superfamily protein</fullName>
    </submittedName>
</protein>
<evidence type="ECO:0000259" key="2">
    <source>
        <dbReference type="SMART" id="SM00014"/>
    </source>
</evidence>
<evidence type="ECO:0000256" key="1">
    <source>
        <dbReference type="SAM" id="SignalP"/>
    </source>
</evidence>
<evidence type="ECO:0000313" key="4">
    <source>
        <dbReference type="Proteomes" id="UP000317010"/>
    </source>
</evidence>
<accession>A0A562UBG4</accession>
<evidence type="ECO:0000313" key="3">
    <source>
        <dbReference type="EMBL" id="TWJ02581.1"/>
    </source>
</evidence>
<dbReference type="Pfam" id="PF01569">
    <property type="entry name" value="PAP2"/>
    <property type="match status" value="1"/>
</dbReference>
<dbReference type="Proteomes" id="UP000317010">
    <property type="component" value="Unassembled WGS sequence"/>
</dbReference>
<dbReference type="Gene3D" id="1.20.144.10">
    <property type="entry name" value="Phosphatidic acid phosphatase type 2/haloperoxidase"/>
    <property type="match status" value="1"/>
</dbReference>
<dbReference type="InterPro" id="IPR000326">
    <property type="entry name" value="PAP2/HPO"/>
</dbReference>
<reference evidence="3 4" key="1">
    <citation type="submission" date="2019-07" db="EMBL/GenBank/DDBJ databases">
        <title>Genomic Encyclopedia of Archaeal and Bacterial Type Strains, Phase II (KMG-II): from individual species to whole genera.</title>
        <authorList>
            <person name="Goeker M."/>
        </authorList>
    </citation>
    <scope>NUCLEOTIDE SEQUENCE [LARGE SCALE GENOMIC DNA]</scope>
    <source>
        <strain evidence="3 4">ATCC BAA-1854</strain>
    </source>
</reference>
<sequence length="266" mass="29072">MLKKIIIAILVLASFKANAQTAADTTKKNVIDTIKKNLFTAPDTVKKLHSNPKSLIAPIVLIGYGVSSFVIHPVRRFDYYINGEIQKSDPHFHTNAETYFLFTPIALVGALDLVGVSGKNTLIDQAGLLALSGAFVGGSEEITKKLTHRERPNGADNLSFPSGHTGLAFMGAEFLAQEYSEKSPIYTVIGYTTAVATGVFRMYNRDHWFSDVIAGAGFGILSTKAAYLVYPYLRNALTHKDKKGRSTMIMPTYQNGVPGMSFAMRL</sequence>
<keyword evidence="4" id="KW-1185">Reference proteome</keyword>
<organism evidence="3 4">
    <name type="scientific">Mucilaginibacter frigoritolerans</name>
    <dbReference type="NCBI Taxonomy" id="652788"/>
    <lineage>
        <taxon>Bacteria</taxon>
        <taxon>Pseudomonadati</taxon>
        <taxon>Bacteroidota</taxon>
        <taxon>Sphingobacteriia</taxon>
        <taxon>Sphingobacteriales</taxon>
        <taxon>Sphingobacteriaceae</taxon>
        <taxon>Mucilaginibacter</taxon>
    </lineage>
</organism>
<gene>
    <name evidence="3" type="ORF">JN11_01554</name>
</gene>
<dbReference type="CDD" id="cd03394">
    <property type="entry name" value="PAP2_like_5"/>
    <property type="match status" value="1"/>
</dbReference>